<evidence type="ECO:0000256" key="3">
    <source>
        <dbReference type="ARBA" id="ARBA00022475"/>
    </source>
</evidence>
<evidence type="ECO:0000256" key="8">
    <source>
        <dbReference type="SAM" id="Phobius"/>
    </source>
</evidence>
<protein>
    <submittedName>
        <fullName evidence="10">Surface polysaccharide O-acyltransferase-like enzyme</fullName>
    </submittedName>
</protein>
<evidence type="ECO:0000313" key="10">
    <source>
        <dbReference type="EMBL" id="RKR73390.1"/>
    </source>
</evidence>
<dbReference type="Pfam" id="PF01757">
    <property type="entry name" value="Acyl_transf_3"/>
    <property type="match status" value="1"/>
</dbReference>
<keyword evidence="10" id="KW-0012">Acyltransferase</keyword>
<evidence type="ECO:0000256" key="1">
    <source>
        <dbReference type="ARBA" id="ARBA00004651"/>
    </source>
</evidence>
<keyword evidence="4 8" id="KW-0812">Transmembrane</keyword>
<comment type="subcellular location">
    <subcellularLocation>
        <location evidence="1">Cell membrane</location>
        <topology evidence="1">Multi-pass membrane protein</topology>
    </subcellularLocation>
</comment>
<keyword evidence="5 8" id="KW-1133">Transmembrane helix</keyword>
<feature type="region of interest" description="Disordered" evidence="7">
    <location>
        <begin position="1"/>
        <end position="24"/>
    </location>
</feature>
<evidence type="ECO:0000256" key="7">
    <source>
        <dbReference type="SAM" id="MobiDB-lite"/>
    </source>
</evidence>
<dbReference type="InterPro" id="IPR002656">
    <property type="entry name" value="Acyl_transf_3_dom"/>
</dbReference>
<evidence type="ECO:0000256" key="2">
    <source>
        <dbReference type="ARBA" id="ARBA00007400"/>
    </source>
</evidence>
<feature type="domain" description="Acyltransferase 3" evidence="9">
    <location>
        <begin position="32"/>
        <end position="361"/>
    </location>
</feature>
<evidence type="ECO:0000256" key="4">
    <source>
        <dbReference type="ARBA" id="ARBA00022692"/>
    </source>
</evidence>
<proteinExistence type="inferred from homology"/>
<sequence length="411" mass="43792">MSVEAPPASGAEPGAWRAAAGAPQPPRTGRLHELDLLRVITFCGVIAVHTISFTAPSTSTGAYALLMLLHCTRDVFFSLTAFLLARTALADPTRARRGARRRYLLVAVPYLAWSLIYVVVDSGEAGDPLRLLGTYAADVVMGTAEYHLYFLLVTLQLYAAMPWIVRQVKRFAGRPWPILLAALAVQGGIVAVAEYLPAQIAWMHDAEQQLLPTYLFSVVLGVVAATRERALLEWVRSRRAALAGLFGAGACATVAVFLAQRQAGLSPQNAAAALQPVTVLWSALAAVALLAVGAVWADHRRPASRASRAVAWASDRSFGVYLAHPLVLAGLLAGGWFVGHTGFPSRTAVAYVLVVAGAIGLVEVLRRSPLSLPLTGRPRIGPAAAHIGTPRTGWPFGERAWSRPGKRADAP</sequence>
<dbReference type="RefSeq" id="WP_170159821.1">
    <property type="nucleotide sequence ID" value="NZ_RBKS01000001.1"/>
</dbReference>
<evidence type="ECO:0000256" key="6">
    <source>
        <dbReference type="ARBA" id="ARBA00023136"/>
    </source>
</evidence>
<dbReference type="GO" id="GO:0009246">
    <property type="term" value="P:enterobacterial common antigen biosynthetic process"/>
    <property type="evidence" value="ECO:0007669"/>
    <property type="project" value="TreeGrafter"/>
</dbReference>
<gene>
    <name evidence="10" type="ORF">C8E83_0482</name>
</gene>
<organism evidence="10 11">
    <name type="scientific">Frondihabitans australicus</name>
    <dbReference type="NCBI Taxonomy" id="386892"/>
    <lineage>
        <taxon>Bacteria</taxon>
        <taxon>Bacillati</taxon>
        <taxon>Actinomycetota</taxon>
        <taxon>Actinomycetes</taxon>
        <taxon>Micrococcales</taxon>
        <taxon>Microbacteriaceae</taxon>
        <taxon>Frondihabitans</taxon>
    </lineage>
</organism>
<evidence type="ECO:0000259" key="9">
    <source>
        <dbReference type="Pfam" id="PF01757"/>
    </source>
</evidence>
<dbReference type="EMBL" id="RBKS01000001">
    <property type="protein sequence ID" value="RKR73390.1"/>
    <property type="molecule type" value="Genomic_DNA"/>
</dbReference>
<feature type="transmembrane region" description="Helical" evidence="8">
    <location>
        <begin position="348"/>
        <end position="365"/>
    </location>
</feature>
<comment type="caution">
    <text evidence="10">The sequence shown here is derived from an EMBL/GenBank/DDBJ whole genome shotgun (WGS) entry which is preliminary data.</text>
</comment>
<keyword evidence="3" id="KW-1003">Cell membrane</keyword>
<evidence type="ECO:0000313" key="11">
    <source>
        <dbReference type="Proteomes" id="UP000280008"/>
    </source>
</evidence>
<accession>A0A495ICM9</accession>
<dbReference type="Proteomes" id="UP000280008">
    <property type="component" value="Unassembled WGS sequence"/>
</dbReference>
<evidence type="ECO:0000256" key="5">
    <source>
        <dbReference type="ARBA" id="ARBA00022989"/>
    </source>
</evidence>
<feature type="transmembrane region" description="Helical" evidence="8">
    <location>
        <begin position="210"/>
        <end position="228"/>
    </location>
</feature>
<feature type="transmembrane region" description="Helical" evidence="8">
    <location>
        <begin position="103"/>
        <end position="120"/>
    </location>
</feature>
<feature type="transmembrane region" description="Helical" evidence="8">
    <location>
        <begin position="146"/>
        <end position="165"/>
    </location>
</feature>
<feature type="transmembrane region" description="Helical" evidence="8">
    <location>
        <begin position="318"/>
        <end position="336"/>
    </location>
</feature>
<feature type="compositionally biased region" description="Low complexity" evidence="7">
    <location>
        <begin position="1"/>
        <end position="22"/>
    </location>
</feature>
<feature type="transmembrane region" description="Helical" evidence="8">
    <location>
        <begin position="240"/>
        <end position="259"/>
    </location>
</feature>
<dbReference type="PANTHER" id="PTHR40074:SF2">
    <property type="entry name" value="O-ACETYLTRANSFERASE WECH"/>
    <property type="match status" value="1"/>
</dbReference>
<keyword evidence="11" id="KW-1185">Reference proteome</keyword>
<dbReference type="PANTHER" id="PTHR40074">
    <property type="entry name" value="O-ACETYLTRANSFERASE WECH"/>
    <property type="match status" value="1"/>
</dbReference>
<keyword evidence="6 8" id="KW-0472">Membrane</keyword>
<reference evidence="10 11" key="1">
    <citation type="submission" date="2018-10" db="EMBL/GenBank/DDBJ databases">
        <title>Sequencing the genomes of 1000 actinobacteria strains.</title>
        <authorList>
            <person name="Klenk H.-P."/>
        </authorList>
    </citation>
    <scope>NUCLEOTIDE SEQUENCE [LARGE SCALE GENOMIC DNA]</scope>
    <source>
        <strain evidence="10 11">DSM 17894</strain>
    </source>
</reference>
<name>A0A495ICM9_9MICO</name>
<comment type="similarity">
    <text evidence="2">Belongs to the acyltransferase 3 family.</text>
</comment>
<feature type="transmembrane region" description="Helical" evidence="8">
    <location>
        <begin position="279"/>
        <end position="297"/>
    </location>
</feature>
<keyword evidence="10" id="KW-0808">Transferase</keyword>
<dbReference type="AlphaFoldDB" id="A0A495ICM9"/>
<dbReference type="GO" id="GO:0016413">
    <property type="term" value="F:O-acetyltransferase activity"/>
    <property type="evidence" value="ECO:0007669"/>
    <property type="project" value="TreeGrafter"/>
</dbReference>
<feature type="transmembrane region" description="Helical" evidence="8">
    <location>
        <begin position="177"/>
        <end position="198"/>
    </location>
</feature>
<dbReference type="GO" id="GO:0005886">
    <property type="term" value="C:plasma membrane"/>
    <property type="evidence" value="ECO:0007669"/>
    <property type="project" value="UniProtKB-SubCell"/>
</dbReference>